<evidence type="ECO:0000256" key="1">
    <source>
        <dbReference type="ARBA" id="ARBA00004141"/>
    </source>
</evidence>
<reference evidence="11 12" key="1">
    <citation type="submission" date="2024-01" db="EMBL/GenBank/DDBJ databases">
        <title>A draft genome for a cacao thread blight-causing isolate of Paramarasmius palmivorus.</title>
        <authorList>
            <person name="Baruah I.K."/>
            <person name="Bukari Y."/>
            <person name="Amoako-Attah I."/>
            <person name="Meinhardt L.W."/>
            <person name="Bailey B.A."/>
            <person name="Cohen S.P."/>
        </authorList>
    </citation>
    <scope>NUCLEOTIDE SEQUENCE [LARGE SCALE GENOMIC DNA]</scope>
    <source>
        <strain evidence="11 12">GH-12</strain>
    </source>
</reference>
<comment type="subcellular location">
    <subcellularLocation>
        <location evidence="1">Membrane</location>
        <topology evidence="1">Multi-pass membrane protein</topology>
    </subcellularLocation>
</comment>
<evidence type="ECO:0000256" key="8">
    <source>
        <dbReference type="RuleBase" id="RU000477"/>
    </source>
</evidence>
<feature type="transmembrane region" description="Helical" evidence="10">
    <location>
        <begin position="180"/>
        <end position="199"/>
    </location>
</feature>
<dbReference type="Pfam" id="PF00230">
    <property type="entry name" value="MIP"/>
    <property type="match status" value="1"/>
</dbReference>
<dbReference type="GO" id="GO:0005886">
    <property type="term" value="C:plasma membrane"/>
    <property type="evidence" value="ECO:0007669"/>
    <property type="project" value="TreeGrafter"/>
</dbReference>
<keyword evidence="12" id="KW-1185">Reference proteome</keyword>
<dbReference type="InterPro" id="IPR000425">
    <property type="entry name" value="MIP"/>
</dbReference>
<evidence type="ECO:0000313" key="12">
    <source>
        <dbReference type="Proteomes" id="UP001383192"/>
    </source>
</evidence>
<dbReference type="InterPro" id="IPR050363">
    <property type="entry name" value="MIP/Aquaporin"/>
</dbReference>
<keyword evidence="7 10" id="KW-0472">Membrane</keyword>
<feature type="region of interest" description="Disordered" evidence="9">
    <location>
        <begin position="307"/>
        <end position="338"/>
    </location>
</feature>
<dbReference type="Proteomes" id="UP001383192">
    <property type="component" value="Unassembled WGS sequence"/>
</dbReference>
<feature type="compositionally biased region" description="Basic and acidic residues" evidence="9">
    <location>
        <begin position="326"/>
        <end position="338"/>
    </location>
</feature>
<dbReference type="Gene3D" id="1.20.1080.10">
    <property type="entry name" value="Glycerol uptake facilitator protein"/>
    <property type="match status" value="1"/>
</dbReference>
<comment type="similarity">
    <text evidence="2 8">Belongs to the MIP/aquaporin (TC 1.A.8) family.</text>
</comment>
<keyword evidence="5" id="KW-0677">Repeat</keyword>
<protein>
    <recommendedName>
        <fullName evidence="13">Aquaporin-like protein</fullName>
    </recommendedName>
</protein>
<evidence type="ECO:0000256" key="9">
    <source>
        <dbReference type="SAM" id="MobiDB-lite"/>
    </source>
</evidence>
<evidence type="ECO:0000256" key="10">
    <source>
        <dbReference type="SAM" id="Phobius"/>
    </source>
</evidence>
<evidence type="ECO:0000256" key="5">
    <source>
        <dbReference type="ARBA" id="ARBA00022737"/>
    </source>
</evidence>
<evidence type="ECO:0008006" key="13">
    <source>
        <dbReference type="Google" id="ProtNLM"/>
    </source>
</evidence>
<dbReference type="PRINTS" id="PR00783">
    <property type="entry name" value="MINTRINSICP"/>
</dbReference>
<feature type="transmembrane region" description="Helical" evidence="10">
    <location>
        <begin position="211"/>
        <end position="236"/>
    </location>
</feature>
<dbReference type="PANTHER" id="PTHR43829">
    <property type="entry name" value="AQUAPORIN OR AQUAGLYCEROPORIN RELATED"/>
    <property type="match status" value="1"/>
</dbReference>
<dbReference type="AlphaFoldDB" id="A0AAW0BN28"/>
<name>A0AAW0BN28_9AGAR</name>
<evidence type="ECO:0000256" key="4">
    <source>
        <dbReference type="ARBA" id="ARBA00022692"/>
    </source>
</evidence>
<keyword evidence="3 8" id="KW-0813">Transport</keyword>
<feature type="compositionally biased region" description="Polar residues" evidence="9">
    <location>
        <begin position="307"/>
        <end position="325"/>
    </location>
</feature>
<proteinExistence type="inferred from homology"/>
<evidence type="ECO:0000256" key="3">
    <source>
        <dbReference type="ARBA" id="ARBA00022448"/>
    </source>
</evidence>
<comment type="caution">
    <text evidence="11">The sequence shown here is derived from an EMBL/GenBank/DDBJ whole genome shotgun (WGS) entry which is preliminary data.</text>
</comment>
<sequence length="338" mass="36239">MADSIVHLKTVQPPLKIFTVWERNRHRAVHWFVECFAEFMGVFFYVYAGVGSQCLFILGHILALEGLSSILQVGIAYACGVIFAIVVCASTSGGHFNPCITITFMIFKGFPPLKGLRYITAQILGGYIACLLIYAQYRDMIVLAEGALAQTGKSSLMFTPNGPGGIFGLYVTPGSNLGRVFLNEFVCDTMIALVIFGCLDPTNIFVTPPFIPVVIALAYAVAIWGFSAPGLAANAARDVGGRLVALTIWGTQASGGSYAAIAALTNIPATLLAFVIHELFHADYARVIPSAQREFMMVHQHHANNTVAGAGQHGTNVERSSSSTGEKAEIEVLERSAA</sequence>
<evidence type="ECO:0000313" key="11">
    <source>
        <dbReference type="EMBL" id="KAK7027994.1"/>
    </source>
</evidence>
<accession>A0AAW0BN28</accession>
<dbReference type="GO" id="GO:0015250">
    <property type="term" value="F:water channel activity"/>
    <property type="evidence" value="ECO:0007669"/>
    <property type="project" value="TreeGrafter"/>
</dbReference>
<dbReference type="SUPFAM" id="SSF81338">
    <property type="entry name" value="Aquaporin-like"/>
    <property type="match status" value="1"/>
</dbReference>
<keyword evidence="4 8" id="KW-0812">Transmembrane</keyword>
<feature type="transmembrane region" description="Helical" evidence="10">
    <location>
        <begin position="81"/>
        <end position="107"/>
    </location>
</feature>
<dbReference type="GO" id="GO:0015254">
    <property type="term" value="F:glycerol channel activity"/>
    <property type="evidence" value="ECO:0007669"/>
    <property type="project" value="TreeGrafter"/>
</dbReference>
<feature type="transmembrane region" description="Helical" evidence="10">
    <location>
        <begin position="119"/>
        <end position="137"/>
    </location>
</feature>
<evidence type="ECO:0000256" key="2">
    <source>
        <dbReference type="ARBA" id="ARBA00006175"/>
    </source>
</evidence>
<evidence type="ECO:0000256" key="6">
    <source>
        <dbReference type="ARBA" id="ARBA00022989"/>
    </source>
</evidence>
<dbReference type="EMBL" id="JAYKXP010000092">
    <property type="protein sequence ID" value="KAK7027994.1"/>
    <property type="molecule type" value="Genomic_DNA"/>
</dbReference>
<keyword evidence="6 10" id="KW-1133">Transmembrane helix</keyword>
<feature type="transmembrane region" description="Helical" evidence="10">
    <location>
        <begin position="256"/>
        <end position="276"/>
    </location>
</feature>
<dbReference type="PANTHER" id="PTHR43829:SF14">
    <property type="entry name" value="AQUAPORIN 3"/>
    <property type="match status" value="1"/>
</dbReference>
<evidence type="ECO:0000256" key="7">
    <source>
        <dbReference type="ARBA" id="ARBA00023136"/>
    </source>
</evidence>
<organism evidence="11 12">
    <name type="scientific">Paramarasmius palmivorus</name>
    <dbReference type="NCBI Taxonomy" id="297713"/>
    <lineage>
        <taxon>Eukaryota</taxon>
        <taxon>Fungi</taxon>
        <taxon>Dikarya</taxon>
        <taxon>Basidiomycota</taxon>
        <taxon>Agaricomycotina</taxon>
        <taxon>Agaricomycetes</taxon>
        <taxon>Agaricomycetidae</taxon>
        <taxon>Agaricales</taxon>
        <taxon>Marasmiineae</taxon>
        <taxon>Marasmiaceae</taxon>
        <taxon>Paramarasmius</taxon>
    </lineage>
</organism>
<dbReference type="InterPro" id="IPR023271">
    <property type="entry name" value="Aquaporin-like"/>
</dbReference>
<gene>
    <name evidence="11" type="ORF">VNI00_015080</name>
</gene>